<sequence>MVAEESSDCLSRNTMHALVRTCSAFQSEAERLLYRRVYLTRGLSQLHAFKLAISTAQRRRAKAVVFLHIAIPPRYGDRLAKDIFRRLPNLVELQVDGMAEPHAVFARAGFRLRNLVISGDSFRYIHGVEDCMRNPEHLTSEYNAPFQLDLFSNLSTLTLVQPAVYDHGRLMRYCSYYGITHLNIVFQSTTWIASYVFGSLADQLVSFRITIRYGVPPVNYVDWLDCPPWWPTDLIRRWTCPRLRYLELCQNEDYTYSPNAEYYNLESEVADMRKSCPAIRTLVWRPGMHHQMFSEVAWYREEVRMYTELLFNQWPTLERFERLRLDSEDEEALKYVAYIRTDDDSVSVVPAAYNAEAWRKA</sequence>
<keyword evidence="2" id="KW-1185">Reference proteome</keyword>
<protein>
    <submittedName>
        <fullName evidence="1">Uncharacterized protein</fullName>
    </submittedName>
</protein>
<dbReference type="EMBL" id="ML122312">
    <property type="protein sequence ID" value="RPD53965.1"/>
    <property type="molecule type" value="Genomic_DNA"/>
</dbReference>
<evidence type="ECO:0000313" key="1">
    <source>
        <dbReference type="EMBL" id="RPD53965.1"/>
    </source>
</evidence>
<accession>A0A5C2RTS7</accession>
<evidence type="ECO:0000313" key="2">
    <source>
        <dbReference type="Proteomes" id="UP000313359"/>
    </source>
</evidence>
<organism evidence="1 2">
    <name type="scientific">Lentinus tigrinus ALCF2SS1-6</name>
    <dbReference type="NCBI Taxonomy" id="1328759"/>
    <lineage>
        <taxon>Eukaryota</taxon>
        <taxon>Fungi</taxon>
        <taxon>Dikarya</taxon>
        <taxon>Basidiomycota</taxon>
        <taxon>Agaricomycotina</taxon>
        <taxon>Agaricomycetes</taxon>
        <taxon>Polyporales</taxon>
        <taxon>Polyporaceae</taxon>
        <taxon>Lentinus</taxon>
    </lineage>
</organism>
<dbReference type="Proteomes" id="UP000313359">
    <property type="component" value="Unassembled WGS sequence"/>
</dbReference>
<dbReference type="OrthoDB" id="2753251at2759"/>
<proteinExistence type="predicted"/>
<gene>
    <name evidence="1" type="ORF">L227DRAFT_616529</name>
</gene>
<dbReference type="AlphaFoldDB" id="A0A5C2RTS7"/>
<reference evidence="1" key="1">
    <citation type="journal article" date="2018" name="Genome Biol. Evol.">
        <title>Genomics and development of Lentinus tigrinus, a white-rot wood-decaying mushroom with dimorphic fruiting bodies.</title>
        <authorList>
            <person name="Wu B."/>
            <person name="Xu Z."/>
            <person name="Knudson A."/>
            <person name="Carlson A."/>
            <person name="Chen N."/>
            <person name="Kovaka S."/>
            <person name="LaButti K."/>
            <person name="Lipzen A."/>
            <person name="Pennachio C."/>
            <person name="Riley R."/>
            <person name="Schakwitz W."/>
            <person name="Umezawa K."/>
            <person name="Ohm R.A."/>
            <person name="Grigoriev I.V."/>
            <person name="Nagy L.G."/>
            <person name="Gibbons J."/>
            <person name="Hibbett D."/>
        </authorList>
    </citation>
    <scope>NUCLEOTIDE SEQUENCE [LARGE SCALE GENOMIC DNA]</scope>
    <source>
        <strain evidence="1">ALCF2SS1-6</strain>
    </source>
</reference>
<name>A0A5C2RTS7_9APHY</name>